<evidence type="ECO:0000256" key="6">
    <source>
        <dbReference type="SAM" id="Phobius"/>
    </source>
</evidence>
<evidence type="ECO:0000256" key="4">
    <source>
        <dbReference type="ARBA" id="ARBA00022989"/>
    </source>
</evidence>
<accession>A0A368XC71</accession>
<feature type="transmembrane region" description="Helical" evidence="6">
    <location>
        <begin position="44"/>
        <end position="61"/>
    </location>
</feature>
<dbReference type="Pfam" id="PF13567">
    <property type="entry name" value="DUF4131"/>
    <property type="match status" value="1"/>
</dbReference>
<evidence type="ECO:0000313" key="8">
    <source>
        <dbReference type="EMBL" id="RCW65309.1"/>
    </source>
</evidence>
<dbReference type="Gene3D" id="3.60.15.10">
    <property type="entry name" value="Ribonuclease Z/Hydroxyacylglutathione hydrolase-like"/>
    <property type="match status" value="1"/>
</dbReference>
<dbReference type="SMART" id="SM00849">
    <property type="entry name" value="Lactamase_B"/>
    <property type="match status" value="1"/>
</dbReference>
<dbReference type="CDD" id="cd07731">
    <property type="entry name" value="ComA-like_MBL-fold"/>
    <property type="match status" value="1"/>
</dbReference>
<name>A0A368XC71_9BACI</name>
<dbReference type="EMBL" id="QPJJ01000011">
    <property type="protein sequence ID" value="RCW65309.1"/>
    <property type="molecule type" value="Genomic_DNA"/>
</dbReference>
<evidence type="ECO:0000256" key="3">
    <source>
        <dbReference type="ARBA" id="ARBA00022692"/>
    </source>
</evidence>
<dbReference type="Pfam" id="PF00753">
    <property type="entry name" value="Lactamase_B"/>
    <property type="match status" value="1"/>
</dbReference>
<gene>
    <name evidence="8" type="ORF">DFR57_11137</name>
</gene>
<dbReference type="InterPro" id="IPR036866">
    <property type="entry name" value="RibonucZ/Hydroxyglut_hydro"/>
</dbReference>
<dbReference type="PANTHER" id="PTHR30619:SF1">
    <property type="entry name" value="RECOMBINATION PROTEIN 2"/>
    <property type="match status" value="1"/>
</dbReference>
<keyword evidence="5 6" id="KW-0472">Membrane</keyword>
<feature type="transmembrane region" description="Helical" evidence="6">
    <location>
        <begin position="389"/>
        <end position="414"/>
    </location>
</feature>
<feature type="transmembrane region" description="Helical" evidence="6">
    <location>
        <begin position="6"/>
        <end position="32"/>
    </location>
</feature>
<feature type="transmembrane region" description="Helical" evidence="6">
    <location>
        <begin position="474"/>
        <end position="496"/>
    </location>
</feature>
<feature type="transmembrane region" description="Helical" evidence="6">
    <location>
        <begin position="449"/>
        <end position="467"/>
    </location>
</feature>
<dbReference type="InterPro" id="IPR025405">
    <property type="entry name" value="DUF4131"/>
</dbReference>
<feature type="domain" description="Metallo-beta-lactamase" evidence="7">
    <location>
        <begin position="509"/>
        <end position="711"/>
    </location>
</feature>
<evidence type="ECO:0000256" key="5">
    <source>
        <dbReference type="ARBA" id="ARBA00023136"/>
    </source>
</evidence>
<reference evidence="8 9" key="1">
    <citation type="submission" date="2018-07" db="EMBL/GenBank/DDBJ databases">
        <title>Genomic Encyclopedia of Type Strains, Phase IV (KMG-IV): sequencing the most valuable type-strain genomes for metagenomic binning, comparative biology and taxonomic classification.</title>
        <authorList>
            <person name="Goeker M."/>
        </authorList>
    </citation>
    <scope>NUCLEOTIDE SEQUENCE [LARGE SCALE GENOMIC DNA]</scope>
    <source>
        <strain evidence="8 9">DSM 27696</strain>
    </source>
</reference>
<dbReference type="Pfam" id="PF03772">
    <property type="entry name" value="Competence"/>
    <property type="match status" value="1"/>
</dbReference>
<dbReference type="SUPFAM" id="SSF56281">
    <property type="entry name" value="Metallo-hydrolase/oxidoreductase"/>
    <property type="match status" value="1"/>
</dbReference>
<comment type="caution">
    <text evidence="8">The sequence shown here is derived from an EMBL/GenBank/DDBJ whole genome shotgun (WGS) entry which is preliminary data.</text>
</comment>
<dbReference type="AlphaFoldDB" id="A0A368XC71"/>
<organism evidence="8 9">
    <name type="scientific">Saliterribacillus persicus</name>
    <dbReference type="NCBI Taxonomy" id="930114"/>
    <lineage>
        <taxon>Bacteria</taxon>
        <taxon>Bacillati</taxon>
        <taxon>Bacillota</taxon>
        <taxon>Bacilli</taxon>
        <taxon>Bacillales</taxon>
        <taxon>Bacillaceae</taxon>
        <taxon>Saliterribacillus</taxon>
    </lineage>
</organism>
<feature type="transmembrane region" description="Helical" evidence="6">
    <location>
        <begin position="233"/>
        <end position="253"/>
    </location>
</feature>
<feature type="transmembrane region" description="Helical" evidence="6">
    <location>
        <begin position="353"/>
        <end position="377"/>
    </location>
</feature>
<dbReference type="NCBIfam" id="TIGR00361">
    <property type="entry name" value="ComEC_Rec2"/>
    <property type="match status" value="1"/>
</dbReference>
<dbReference type="GO" id="GO:0005886">
    <property type="term" value="C:plasma membrane"/>
    <property type="evidence" value="ECO:0007669"/>
    <property type="project" value="UniProtKB-SubCell"/>
</dbReference>
<keyword evidence="2" id="KW-1003">Cell membrane</keyword>
<feature type="transmembrane region" description="Helical" evidence="6">
    <location>
        <begin position="265"/>
        <end position="296"/>
    </location>
</feature>
<dbReference type="Proteomes" id="UP000252585">
    <property type="component" value="Unassembled WGS sequence"/>
</dbReference>
<feature type="transmembrane region" description="Helical" evidence="6">
    <location>
        <begin position="328"/>
        <end position="347"/>
    </location>
</feature>
<evidence type="ECO:0000313" key="9">
    <source>
        <dbReference type="Proteomes" id="UP000252585"/>
    </source>
</evidence>
<dbReference type="InterPro" id="IPR004477">
    <property type="entry name" value="ComEC_N"/>
</dbReference>
<keyword evidence="3 6" id="KW-0812">Transmembrane</keyword>
<feature type="transmembrane region" description="Helical" evidence="6">
    <location>
        <begin position="302"/>
        <end position="321"/>
    </location>
</feature>
<dbReference type="GO" id="GO:0030420">
    <property type="term" value="P:establishment of competence for transformation"/>
    <property type="evidence" value="ECO:0007669"/>
    <property type="project" value="InterPro"/>
</dbReference>
<protein>
    <submittedName>
        <fullName evidence="8">Competence protein ComEC</fullName>
    </submittedName>
</protein>
<evidence type="ECO:0000259" key="7">
    <source>
        <dbReference type="SMART" id="SM00849"/>
    </source>
</evidence>
<evidence type="ECO:0000256" key="1">
    <source>
        <dbReference type="ARBA" id="ARBA00004651"/>
    </source>
</evidence>
<comment type="subcellular location">
    <subcellularLocation>
        <location evidence="1">Cell membrane</location>
        <topology evidence="1">Multi-pass membrane protein</topology>
    </subcellularLocation>
</comment>
<proteinExistence type="predicted"/>
<dbReference type="InterPro" id="IPR052159">
    <property type="entry name" value="Competence_DNA_uptake"/>
</dbReference>
<dbReference type="InterPro" id="IPR035681">
    <property type="entry name" value="ComA-like_MBL"/>
</dbReference>
<dbReference type="InterPro" id="IPR001279">
    <property type="entry name" value="Metallo-B-lactamas"/>
</dbReference>
<dbReference type="RefSeq" id="WP_170132982.1">
    <property type="nucleotide sequence ID" value="NZ_QPJJ01000011.1"/>
</dbReference>
<dbReference type="PANTHER" id="PTHR30619">
    <property type="entry name" value="DNA INTERNALIZATION/COMPETENCE PROTEIN COMEC/REC2"/>
    <property type="match status" value="1"/>
</dbReference>
<keyword evidence="4 6" id="KW-1133">Transmembrane helix</keyword>
<dbReference type="NCBIfam" id="TIGR00360">
    <property type="entry name" value="ComEC_N-term"/>
    <property type="match status" value="1"/>
</dbReference>
<dbReference type="InterPro" id="IPR004797">
    <property type="entry name" value="Competence_ComEC/Rec2"/>
</dbReference>
<evidence type="ECO:0000256" key="2">
    <source>
        <dbReference type="ARBA" id="ARBA00022475"/>
    </source>
</evidence>
<sequence length="767" mass="88195">MYGNIYWFVITITIAIIASHSSTIFLFSYLLAMFFFYKQKKINMLFLLLIILASTIIYFYYEYLQTESSREIPPYIEEINGKIHSEVKITPQLINFQFQPTEINSDIMITYFLTEKDNLQSNNEIKTGSVCVLKNLTAQNNFAKNPGQFDYQRYLVNSGIKASYTISTLENIACRNEGKINVIYDFKRKIVNYVEKRYSTYTSSWIRALIFGDKEGLDDEIIALFQRWNLSHLLAISGLHVGLIILMFYMLMLRLPFFTKEKSQCVLFILLLFYPLIAGEAPSVWRSCLLALFVLIQLKFKFAFSSLDILSIVFVVMLLVDPYSIYQLGFQFSFIVTFAIILSRIIIHEAGNYLQIIIQISGISLLIILPIQLYHFYTFNPLAIAINLLYIPYFSFIIIPLSLLMVVFSALPVIPQLFDYFFVKIQSLFSTILERIDESLYYPLIVGKFPMSLFFLYYILIIVFFMFWERQQKIRAFCVGVSITVLLIGISISPYFNDEGTITVLDIGQGDAIIIELPYRKGVIMIDAAGTMTKNFTEPSNKNFEEIIKPFLLSKGITKIDALFLSHDDHDHIGSVPFILDEFIVDKVFTTKYFDKAWISEYIINNKETAFHHLTGGQILSIAGHKIEVLLPVEDNFDKNDNSLVLRSRFGPYTWIFTGDIGEKAELELMSLYPNLGSDILKVSHHGSSSSTTDEFLEGVKPKAALISVGVNNRYNHPNKEVLERLGEKEIAVLRTDQSGAIIYSYTKKEGTLFTFMNNIQNKKGRR</sequence>
<keyword evidence="9" id="KW-1185">Reference proteome</keyword>